<comment type="caution">
    <text evidence="2">The sequence shown here is derived from an EMBL/GenBank/DDBJ whole genome shotgun (WGS) entry which is preliminary data.</text>
</comment>
<reference evidence="2 3" key="1">
    <citation type="submission" date="2021-02" db="EMBL/GenBank/DDBJ databases">
        <authorList>
            <person name="Han P."/>
        </authorList>
    </citation>
    <scope>NUCLEOTIDE SEQUENCE [LARGE SCALE GENOMIC DNA]</scope>
    <source>
        <strain evidence="2">Candidatus Nitrospira sp. ZN2</strain>
    </source>
</reference>
<keyword evidence="1" id="KW-1133">Transmembrane helix</keyword>
<accession>A0ABM8QZP4</accession>
<dbReference type="Proteomes" id="UP000675880">
    <property type="component" value="Unassembled WGS sequence"/>
</dbReference>
<dbReference type="EMBL" id="CAJNBJ010000002">
    <property type="protein sequence ID" value="CAE6725351.1"/>
    <property type="molecule type" value="Genomic_DNA"/>
</dbReference>
<keyword evidence="3" id="KW-1185">Reference proteome</keyword>
<keyword evidence="1" id="KW-0472">Membrane</keyword>
<organism evidence="2 3">
    <name type="scientific">Nitrospira defluvii</name>
    <dbReference type="NCBI Taxonomy" id="330214"/>
    <lineage>
        <taxon>Bacteria</taxon>
        <taxon>Pseudomonadati</taxon>
        <taxon>Nitrospirota</taxon>
        <taxon>Nitrospiria</taxon>
        <taxon>Nitrospirales</taxon>
        <taxon>Nitrospiraceae</taxon>
        <taxon>Nitrospira</taxon>
    </lineage>
</organism>
<proteinExistence type="predicted"/>
<evidence type="ECO:0000313" key="3">
    <source>
        <dbReference type="Proteomes" id="UP000675880"/>
    </source>
</evidence>
<gene>
    <name evidence="2" type="ORF">NSPZN2_100072</name>
</gene>
<dbReference type="RefSeq" id="WP_213041455.1">
    <property type="nucleotide sequence ID" value="NZ_CAJNBJ010000002.1"/>
</dbReference>
<name>A0ABM8QZP4_9BACT</name>
<evidence type="ECO:0000313" key="2">
    <source>
        <dbReference type="EMBL" id="CAE6725351.1"/>
    </source>
</evidence>
<feature type="transmembrane region" description="Helical" evidence="1">
    <location>
        <begin position="12"/>
        <end position="31"/>
    </location>
</feature>
<protein>
    <submittedName>
        <fullName evidence="2">Uncharacterized protein</fullName>
    </submittedName>
</protein>
<evidence type="ECO:0000256" key="1">
    <source>
        <dbReference type="SAM" id="Phobius"/>
    </source>
</evidence>
<keyword evidence="1" id="KW-0812">Transmembrane</keyword>
<sequence length="167" mass="18633">MDPLFRPYRTWFWGMAIFLVGSAISGHIYAAEGQPDFYLIMKHCETSAGYLTSPDAPIKRLQPAPIHFECFRPSNKSVKCNLKFSEGDAGLKGAEAKFDVIFDVPPSLLLANKHFADFAAIDSVNHSAVVVTRMLEDEYLASKVCHGDFITAFEMEGILELENAIRQ</sequence>